<gene>
    <name evidence="1" type="ORF">CPOL0286_LOCUS18037</name>
</gene>
<name>A0A7S4JXC2_9EUKA</name>
<accession>A0A7S4JXC2</accession>
<dbReference type="InterPro" id="IPR019656">
    <property type="entry name" value="Uncharacterised_Ycf34"/>
</dbReference>
<dbReference type="AlphaFoldDB" id="A0A7S4JXC2"/>
<evidence type="ECO:0000313" key="1">
    <source>
        <dbReference type="EMBL" id="CAE2277074.1"/>
    </source>
</evidence>
<dbReference type="EMBL" id="HBKO01039475">
    <property type="protein sequence ID" value="CAE2277074.1"/>
    <property type="molecule type" value="Transcribed_RNA"/>
</dbReference>
<organism evidence="1">
    <name type="scientific">Prymnesium polylepis</name>
    <dbReference type="NCBI Taxonomy" id="72548"/>
    <lineage>
        <taxon>Eukaryota</taxon>
        <taxon>Haptista</taxon>
        <taxon>Haptophyta</taxon>
        <taxon>Prymnesiophyceae</taxon>
        <taxon>Prymnesiales</taxon>
        <taxon>Prymnesiaceae</taxon>
        <taxon>Prymnesium</taxon>
    </lineage>
</organism>
<reference evidence="1" key="1">
    <citation type="submission" date="2021-01" db="EMBL/GenBank/DDBJ databases">
        <authorList>
            <person name="Corre E."/>
            <person name="Pelletier E."/>
            <person name="Niang G."/>
            <person name="Scheremetjew M."/>
            <person name="Finn R."/>
            <person name="Kale V."/>
            <person name="Holt S."/>
            <person name="Cochrane G."/>
            <person name="Meng A."/>
            <person name="Brown T."/>
            <person name="Cohen L."/>
        </authorList>
    </citation>
    <scope>NUCLEOTIDE SEQUENCE</scope>
    <source>
        <strain evidence="1">UIO037</strain>
    </source>
</reference>
<proteinExistence type="predicted"/>
<dbReference type="Pfam" id="PF10718">
    <property type="entry name" value="Ycf34"/>
    <property type="match status" value="1"/>
</dbReference>
<sequence>MVCPGLGLLSVWLVPRDGPFCLGPMIPLLLAATAWMPQGHRTLRCARAPVAAASPTCCICINCKLVDRCKTYRWVEDMHAQPHVATAPDFEPMDPQIQVFIRDEGAAASAPASGEGAGGSNEQTIEYDVFGCDAFTEDKGRWLRLMPEADFIPT</sequence>
<protein>
    <submittedName>
        <fullName evidence="1">Uncharacterized protein</fullName>
    </submittedName>
</protein>